<feature type="transmembrane region" description="Helical" evidence="9">
    <location>
        <begin position="297"/>
        <end position="313"/>
    </location>
</feature>
<dbReference type="SUPFAM" id="SSF90123">
    <property type="entry name" value="ABC transporter transmembrane region"/>
    <property type="match status" value="1"/>
</dbReference>
<dbReference type="GO" id="GO:0005886">
    <property type="term" value="C:plasma membrane"/>
    <property type="evidence" value="ECO:0007669"/>
    <property type="project" value="UniProtKB-SubCell"/>
</dbReference>
<feature type="transmembrane region" description="Helical" evidence="9">
    <location>
        <begin position="67"/>
        <end position="94"/>
    </location>
</feature>
<dbReference type="InterPro" id="IPR003593">
    <property type="entry name" value="AAA+_ATPase"/>
</dbReference>
<keyword evidence="7 9" id="KW-1133">Transmembrane helix</keyword>
<gene>
    <name evidence="12" type="ORF">SAMN06269173_105209</name>
</gene>
<dbReference type="RefSeq" id="WP_089333046.1">
    <property type="nucleotide sequence ID" value="NZ_FZNS01000005.1"/>
</dbReference>
<dbReference type="InterPro" id="IPR011527">
    <property type="entry name" value="ABC1_TM_dom"/>
</dbReference>
<feature type="transmembrane region" description="Helical" evidence="9">
    <location>
        <begin position="272"/>
        <end position="291"/>
    </location>
</feature>
<keyword evidence="8 9" id="KW-0472">Membrane</keyword>
<dbReference type="PANTHER" id="PTHR24221">
    <property type="entry name" value="ATP-BINDING CASSETTE SUB-FAMILY B"/>
    <property type="match status" value="1"/>
</dbReference>
<proteinExistence type="predicted"/>
<evidence type="ECO:0000256" key="5">
    <source>
        <dbReference type="ARBA" id="ARBA00022741"/>
    </source>
</evidence>
<name>A0A238YHB4_9BACT</name>
<dbReference type="GO" id="GO:0016887">
    <property type="term" value="F:ATP hydrolysis activity"/>
    <property type="evidence" value="ECO:0007669"/>
    <property type="project" value="InterPro"/>
</dbReference>
<keyword evidence="13" id="KW-1185">Reference proteome</keyword>
<dbReference type="GO" id="GO:0034040">
    <property type="term" value="F:ATPase-coupled lipid transmembrane transporter activity"/>
    <property type="evidence" value="ECO:0007669"/>
    <property type="project" value="TreeGrafter"/>
</dbReference>
<evidence type="ECO:0000256" key="9">
    <source>
        <dbReference type="SAM" id="Phobius"/>
    </source>
</evidence>
<dbReference type="InterPro" id="IPR036640">
    <property type="entry name" value="ABC1_TM_sf"/>
</dbReference>
<dbReference type="GO" id="GO:0140359">
    <property type="term" value="F:ABC-type transporter activity"/>
    <property type="evidence" value="ECO:0007669"/>
    <property type="project" value="InterPro"/>
</dbReference>
<feature type="domain" description="ABC transporter" evidence="10">
    <location>
        <begin position="359"/>
        <end position="591"/>
    </location>
</feature>
<evidence type="ECO:0000259" key="11">
    <source>
        <dbReference type="PROSITE" id="PS50929"/>
    </source>
</evidence>
<keyword evidence="2" id="KW-0813">Transport</keyword>
<dbReference type="PROSITE" id="PS00211">
    <property type="entry name" value="ABC_TRANSPORTER_1"/>
    <property type="match status" value="1"/>
</dbReference>
<sequence>MNQGIISETLRNVLFYLSDADRRKAVWMFLLLIFSSVLDVFGLASLVPVIMAASQPGSIFRNQYSNWLYHALGFQSETAFLVALIILLVIFFLIKNLFTTLVNYQQVRFTAQIALNVVGTQIDKYNNLSFWDFSRLGSSNLVHFTVGIPQAFVNGIIRQLFVLLSEAVVILVIIVAILVYQPVLFMVLALVLAPATVFTYRLLRNRSMRIGTRVDALRPVTYLLLSEAFAGYIELKLAGKQFQVKEKVIENQNELQDLEAVSYLYGQLPLKMIEMVAILAVATIFLYSLLLSKNPENLVTIIGLFAAAAYRLMPSVNRLIIAMVSLKQHRFTFDNLGSHRDLVHQVLPPQQPLVFKNSIELRNVSFTFPETTKPVLNNISFKVNKGERIGLIGSSGSGKTTLMNLLLRFYEEQQGKLLIDNQPLTEHNLEAWYKLVGYVKQDTFLMESSIRDNITLADQKVDEQRLQYAIEQASLTDFIQSLPDGIETFVGERGSRLSGGQRQRIGIARALYKRTEVLLMDEATSALDNETEREVNEAISRLATTDITIFIIAHRITTLRDCTRIYELKDGELIAERTYEELVSRTMASSK</sequence>
<accession>A0A238YHB4</accession>
<dbReference type="PROSITE" id="PS50929">
    <property type="entry name" value="ABC_TM1F"/>
    <property type="match status" value="1"/>
</dbReference>
<dbReference type="InterPro" id="IPR003439">
    <property type="entry name" value="ABC_transporter-like_ATP-bd"/>
</dbReference>
<dbReference type="InterPro" id="IPR039421">
    <property type="entry name" value="Type_1_exporter"/>
</dbReference>
<evidence type="ECO:0000256" key="8">
    <source>
        <dbReference type="ARBA" id="ARBA00023136"/>
    </source>
</evidence>
<organism evidence="12 13">
    <name type="scientific">Hymenobacter mucosus</name>
    <dbReference type="NCBI Taxonomy" id="1411120"/>
    <lineage>
        <taxon>Bacteria</taxon>
        <taxon>Pseudomonadati</taxon>
        <taxon>Bacteroidota</taxon>
        <taxon>Cytophagia</taxon>
        <taxon>Cytophagales</taxon>
        <taxon>Hymenobacteraceae</taxon>
        <taxon>Hymenobacter</taxon>
    </lineage>
</organism>
<evidence type="ECO:0000256" key="2">
    <source>
        <dbReference type="ARBA" id="ARBA00022448"/>
    </source>
</evidence>
<reference evidence="13" key="1">
    <citation type="submission" date="2017-06" db="EMBL/GenBank/DDBJ databases">
        <authorList>
            <person name="Varghese N."/>
            <person name="Submissions S."/>
        </authorList>
    </citation>
    <scope>NUCLEOTIDE SEQUENCE [LARGE SCALE GENOMIC DNA]</scope>
    <source>
        <strain evidence="13">DSM 28041</strain>
    </source>
</reference>
<dbReference type="InterPro" id="IPR017871">
    <property type="entry name" value="ABC_transporter-like_CS"/>
</dbReference>
<keyword evidence="5" id="KW-0547">Nucleotide-binding</keyword>
<feature type="transmembrane region" description="Helical" evidence="9">
    <location>
        <begin position="185"/>
        <end position="203"/>
    </location>
</feature>
<evidence type="ECO:0000313" key="12">
    <source>
        <dbReference type="EMBL" id="SNR70014.1"/>
    </source>
</evidence>
<evidence type="ECO:0000313" key="13">
    <source>
        <dbReference type="Proteomes" id="UP000198310"/>
    </source>
</evidence>
<evidence type="ECO:0000256" key="7">
    <source>
        <dbReference type="ARBA" id="ARBA00022989"/>
    </source>
</evidence>
<feature type="transmembrane region" description="Helical" evidence="9">
    <location>
        <begin position="25"/>
        <end position="47"/>
    </location>
</feature>
<evidence type="ECO:0000256" key="6">
    <source>
        <dbReference type="ARBA" id="ARBA00022840"/>
    </source>
</evidence>
<dbReference type="Gene3D" id="1.20.1560.10">
    <property type="entry name" value="ABC transporter type 1, transmembrane domain"/>
    <property type="match status" value="1"/>
</dbReference>
<dbReference type="SUPFAM" id="SSF52540">
    <property type="entry name" value="P-loop containing nucleoside triphosphate hydrolases"/>
    <property type="match status" value="1"/>
</dbReference>
<evidence type="ECO:0000256" key="3">
    <source>
        <dbReference type="ARBA" id="ARBA00022475"/>
    </source>
</evidence>
<comment type="subcellular location">
    <subcellularLocation>
        <location evidence="1">Cell membrane</location>
        <topology evidence="1">Multi-pass membrane protein</topology>
    </subcellularLocation>
</comment>
<dbReference type="PROSITE" id="PS50893">
    <property type="entry name" value="ABC_TRANSPORTER_2"/>
    <property type="match status" value="1"/>
</dbReference>
<keyword evidence="3" id="KW-1003">Cell membrane</keyword>
<dbReference type="Proteomes" id="UP000198310">
    <property type="component" value="Unassembled WGS sequence"/>
</dbReference>
<dbReference type="Gene3D" id="3.40.50.300">
    <property type="entry name" value="P-loop containing nucleotide triphosphate hydrolases"/>
    <property type="match status" value="1"/>
</dbReference>
<feature type="transmembrane region" description="Helical" evidence="9">
    <location>
        <begin position="160"/>
        <end position="179"/>
    </location>
</feature>
<feature type="domain" description="ABC transmembrane type-1" evidence="11">
    <location>
        <begin position="26"/>
        <end position="328"/>
    </location>
</feature>
<dbReference type="Pfam" id="PF00005">
    <property type="entry name" value="ABC_tran"/>
    <property type="match status" value="1"/>
</dbReference>
<dbReference type="PANTHER" id="PTHR24221:SF654">
    <property type="entry name" value="ATP-BINDING CASSETTE SUB-FAMILY B MEMBER 6"/>
    <property type="match status" value="1"/>
</dbReference>
<keyword evidence="6" id="KW-0067">ATP-binding</keyword>
<protein>
    <submittedName>
        <fullName evidence="12">ABC-type multidrug transport system, ATPase and permease component</fullName>
    </submittedName>
</protein>
<dbReference type="InterPro" id="IPR027417">
    <property type="entry name" value="P-loop_NTPase"/>
</dbReference>
<dbReference type="SMART" id="SM00382">
    <property type="entry name" value="AAA"/>
    <property type="match status" value="1"/>
</dbReference>
<dbReference type="FunFam" id="3.40.50.300:FF:000299">
    <property type="entry name" value="ABC transporter ATP-binding protein/permease"/>
    <property type="match status" value="1"/>
</dbReference>
<keyword evidence="4 9" id="KW-0812">Transmembrane</keyword>
<evidence type="ECO:0000259" key="10">
    <source>
        <dbReference type="PROSITE" id="PS50893"/>
    </source>
</evidence>
<dbReference type="AlphaFoldDB" id="A0A238YHB4"/>
<evidence type="ECO:0000256" key="1">
    <source>
        <dbReference type="ARBA" id="ARBA00004651"/>
    </source>
</evidence>
<evidence type="ECO:0000256" key="4">
    <source>
        <dbReference type="ARBA" id="ARBA00022692"/>
    </source>
</evidence>
<dbReference type="EMBL" id="FZNS01000005">
    <property type="protein sequence ID" value="SNR70014.1"/>
    <property type="molecule type" value="Genomic_DNA"/>
</dbReference>
<dbReference type="GO" id="GO:0005524">
    <property type="term" value="F:ATP binding"/>
    <property type="evidence" value="ECO:0007669"/>
    <property type="project" value="UniProtKB-KW"/>
</dbReference>